<evidence type="ECO:0000256" key="5">
    <source>
        <dbReference type="ARBA" id="ARBA00022989"/>
    </source>
</evidence>
<evidence type="ECO:0000256" key="1">
    <source>
        <dbReference type="ARBA" id="ARBA00004141"/>
    </source>
</evidence>
<evidence type="ECO:0000313" key="10">
    <source>
        <dbReference type="Proteomes" id="UP000886885"/>
    </source>
</evidence>
<evidence type="ECO:0000256" key="7">
    <source>
        <dbReference type="SAM" id="Phobius"/>
    </source>
</evidence>
<name>A0A8X8CLF6_POPTO</name>
<proteinExistence type="inferred from homology"/>
<evidence type="ECO:0000256" key="2">
    <source>
        <dbReference type="ARBA" id="ARBA00008692"/>
    </source>
</evidence>
<accession>A0A8X8CLF6</accession>
<comment type="caution">
    <text evidence="9">The sequence shown here is derived from an EMBL/GenBank/DDBJ whole genome shotgun (WGS) entry which is preliminary data.</text>
</comment>
<dbReference type="AlphaFoldDB" id="A0A8X8CLF6"/>
<dbReference type="Pfam" id="PF00916">
    <property type="entry name" value="Sulfate_transp"/>
    <property type="match status" value="2"/>
</dbReference>
<dbReference type="Proteomes" id="UP000886885">
    <property type="component" value="Chromosome 7D"/>
</dbReference>
<evidence type="ECO:0000259" key="8">
    <source>
        <dbReference type="PROSITE" id="PS50801"/>
    </source>
</evidence>
<dbReference type="GO" id="GO:0008271">
    <property type="term" value="F:secondary active sulfate transmembrane transporter activity"/>
    <property type="evidence" value="ECO:0007669"/>
    <property type="project" value="InterPro"/>
</dbReference>
<feature type="transmembrane region" description="Helical" evidence="7">
    <location>
        <begin position="175"/>
        <end position="195"/>
    </location>
</feature>
<feature type="transmembrane region" description="Helical" evidence="7">
    <location>
        <begin position="259"/>
        <end position="280"/>
    </location>
</feature>
<keyword evidence="5 7" id="KW-1133">Transmembrane helix</keyword>
<dbReference type="InterPro" id="IPR018045">
    <property type="entry name" value="S04_transporter_CS"/>
</dbReference>
<protein>
    <recommendedName>
        <fullName evidence="8">STAS domain-containing protein</fullName>
    </recommendedName>
</protein>
<comment type="similarity">
    <text evidence="2">Belongs to the SLC26A/SulP transporter (TC 2.A.53) family.</text>
</comment>
<dbReference type="OrthoDB" id="288203at2759"/>
<feature type="transmembrane region" description="Helical" evidence="7">
    <location>
        <begin position="143"/>
        <end position="163"/>
    </location>
</feature>
<gene>
    <name evidence="9" type="ORF">POTOM_028498</name>
</gene>
<dbReference type="InterPro" id="IPR002645">
    <property type="entry name" value="STAS_dom"/>
</dbReference>
<dbReference type="FunFam" id="3.30.750.24:FF:000002">
    <property type="entry name" value="Sulfate transporter 31"/>
    <property type="match status" value="1"/>
</dbReference>
<evidence type="ECO:0000256" key="4">
    <source>
        <dbReference type="ARBA" id="ARBA00022692"/>
    </source>
</evidence>
<dbReference type="PROSITE" id="PS50801">
    <property type="entry name" value="STAS"/>
    <property type="match status" value="1"/>
</dbReference>
<dbReference type="EMBL" id="JAAWWB010000014">
    <property type="protein sequence ID" value="KAG6767301.1"/>
    <property type="molecule type" value="Genomic_DNA"/>
</dbReference>
<keyword evidence="10" id="KW-1185">Reference proteome</keyword>
<reference evidence="9" key="1">
    <citation type="journal article" date="2020" name="bioRxiv">
        <title>Hybrid origin of Populus tomentosa Carr. identified through genome sequencing and phylogenomic analysis.</title>
        <authorList>
            <person name="An X."/>
            <person name="Gao K."/>
            <person name="Chen Z."/>
            <person name="Li J."/>
            <person name="Yang X."/>
            <person name="Yang X."/>
            <person name="Zhou J."/>
            <person name="Guo T."/>
            <person name="Zhao T."/>
            <person name="Huang S."/>
            <person name="Miao D."/>
            <person name="Khan W.U."/>
            <person name="Rao P."/>
            <person name="Ye M."/>
            <person name="Lei B."/>
            <person name="Liao W."/>
            <person name="Wang J."/>
            <person name="Ji L."/>
            <person name="Li Y."/>
            <person name="Guo B."/>
            <person name="Mustafa N.S."/>
            <person name="Li S."/>
            <person name="Yun Q."/>
            <person name="Keller S.R."/>
            <person name="Mao J."/>
            <person name="Zhang R."/>
            <person name="Strauss S.H."/>
        </authorList>
    </citation>
    <scope>NUCLEOTIDE SEQUENCE</scope>
    <source>
        <strain evidence="9">GM15</strain>
        <tissue evidence="9">Leaf</tissue>
    </source>
</reference>
<evidence type="ECO:0000313" key="9">
    <source>
        <dbReference type="EMBL" id="KAG6767301.1"/>
    </source>
</evidence>
<organism evidence="9 10">
    <name type="scientific">Populus tomentosa</name>
    <name type="common">Chinese white poplar</name>
    <dbReference type="NCBI Taxonomy" id="118781"/>
    <lineage>
        <taxon>Eukaryota</taxon>
        <taxon>Viridiplantae</taxon>
        <taxon>Streptophyta</taxon>
        <taxon>Embryophyta</taxon>
        <taxon>Tracheophyta</taxon>
        <taxon>Spermatophyta</taxon>
        <taxon>Magnoliopsida</taxon>
        <taxon>eudicotyledons</taxon>
        <taxon>Gunneridae</taxon>
        <taxon>Pentapetalae</taxon>
        <taxon>rosids</taxon>
        <taxon>fabids</taxon>
        <taxon>Malpighiales</taxon>
        <taxon>Salicaceae</taxon>
        <taxon>Saliceae</taxon>
        <taxon>Populus</taxon>
    </lineage>
</organism>
<feature type="transmembrane region" description="Helical" evidence="7">
    <location>
        <begin position="408"/>
        <end position="429"/>
    </location>
</feature>
<dbReference type="CDD" id="cd07042">
    <property type="entry name" value="STAS_SulP_like_sulfate_transporter"/>
    <property type="match status" value="1"/>
</dbReference>
<keyword evidence="3" id="KW-0813">Transport</keyword>
<sequence>MASLAVETGHQEIHDVERNGPAEKAQWVLNAPEPPSLWQELTGSVRETVLPHARRFPTFKDKGSLSKTVISFLHAIFPIFCWCRNYKATNFKNDLLAGLTLASLCIPQSIGYATLAKLDPQYGLYTSVIPPLIYAVMGTSRDIAIGPVAVVSLLLSSMISKLVDPEAYPIPYRNLVLTTTFFAGIFQAGFGLFRLGFLVDFLSHAAIVGFVAGAAIVIGLQQMKGLLGITHFTNKTDVISVMEAIWRAVHHSGRRNRKLFWLPAIAPLISVVLSTLLVYLTRADKHGVMIIKHIKRGLNPSSVHELQFNSPHIGEVAKIGLIVAVVALTEAIAVGRSFASIKGYHINGNQEMVAMGFMNILGSFTSCYVATGSFSRSAVNFSAGCETAMSNIVMAITVIISLELFTRLLYYTPIAILAAIILSALPGLVDLHEAYNIWKIDKLDFLACAGAFIGVLFASVEIGLLAAVTISFVKILIISIRPGAEVLGRLPETDIFCDVDQYPMAAKNPQVLIIRVKSGLLCFANANFVKEKIMKLATEEEEGSKGKRTPQAVILDMSNLMNIDVSGITSLVELHKNLASSGMELAITNPKWQVIHKLRVANFVTKIGGRVFLTIGEAVDACLGAKMAAV</sequence>
<dbReference type="PROSITE" id="PS01130">
    <property type="entry name" value="SLC26A"/>
    <property type="match status" value="1"/>
</dbReference>
<feature type="transmembrane region" description="Helical" evidence="7">
    <location>
        <begin position="351"/>
        <end position="371"/>
    </location>
</feature>
<evidence type="ECO:0000256" key="3">
    <source>
        <dbReference type="ARBA" id="ARBA00022448"/>
    </source>
</evidence>
<feature type="domain" description="STAS" evidence="8">
    <location>
        <begin position="518"/>
        <end position="622"/>
    </location>
</feature>
<feature type="transmembrane region" description="Helical" evidence="7">
    <location>
        <begin position="319"/>
        <end position="339"/>
    </location>
</feature>
<feature type="transmembrane region" description="Helical" evidence="7">
    <location>
        <begin position="449"/>
        <end position="473"/>
    </location>
</feature>
<feature type="transmembrane region" description="Helical" evidence="7">
    <location>
        <begin position="95"/>
        <end position="115"/>
    </location>
</feature>
<comment type="subcellular location">
    <subcellularLocation>
        <location evidence="1">Membrane</location>
        <topology evidence="1">Multi-pass membrane protein</topology>
    </subcellularLocation>
</comment>
<evidence type="ECO:0000256" key="6">
    <source>
        <dbReference type="ARBA" id="ARBA00023136"/>
    </source>
</evidence>
<feature type="transmembrane region" description="Helical" evidence="7">
    <location>
        <begin position="201"/>
        <end position="220"/>
    </location>
</feature>
<feature type="transmembrane region" description="Helical" evidence="7">
    <location>
        <begin position="377"/>
        <end position="401"/>
    </location>
</feature>
<dbReference type="PANTHER" id="PTHR11814">
    <property type="entry name" value="SULFATE TRANSPORTER"/>
    <property type="match status" value="1"/>
</dbReference>
<dbReference type="Pfam" id="PF01740">
    <property type="entry name" value="STAS"/>
    <property type="match status" value="1"/>
</dbReference>
<keyword evidence="4 7" id="KW-0812">Transmembrane</keyword>
<dbReference type="InterPro" id="IPR011547">
    <property type="entry name" value="SLC26A/SulP_dom"/>
</dbReference>
<dbReference type="GO" id="GO:0016020">
    <property type="term" value="C:membrane"/>
    <property type="evidence" value="ECO:0007669"/>
    <property type="project" value="UniProtKB-SubCell"/>
</dbReference>
<dbReference type="InterPro" id="IPR001902">
    <property type="entry name" value="SLC26A/SulP_fam"/>
</dbReference>
<keyword evidence="6 7" id="KW-0472">Membrane</keyword>